<evidence type="ECO:0000313" key="8">
    <source>
        <dbReference type="EMBL" id="STV71158.1"/>
    </source>
</evidence>
<gene>
    <name evidence="8" type="ORF">NCTC11685_00090</name>
</gene>
<dbReference type="Proteomes" id="UP000254863">
    <property type="component" value="Unassembled WGS sequence"/>
</dbReference>
<proteinExistence type="inferred from homology"/>
<name>A0A7H4MYM7_9ENTR</name>
<dbReference type="AlphaFoldDB" id="A0A7H4MYM7"/>
<keyword evidence="5" id="KW-0255">Endonuclease</keyword>
<protein>
    <submittedName>
        <fullName evidence="8">Gp36</fullName>
    </submittedName>
</protein>
<evidence type="ECO:0000259" key="7">
    <source>
        <dbReference type="Pfam" id="PF05840"/>
    </source>
</evidence>
<keyword evidence="6" id="KW-0378">Hydrolase</keyword>
<dbReference type="GO" id="GO:0016787">
    <property type="term" value="F:hydrolase activity"/>
    <property type="evidence" value="ECO:0007669"/>
    <property type="project" value="UniProtKB-KW"/>
</dbReference>
<dbReference type="GO" id="GO:0004519">
    <property type="term" value="F:endonuclease activity"/>
    <property type="evidence" value="ECO:0007669"/>
    <property type="project" value="UniProtKB-KW"/>
</dbReference>
<accession>A0A7H4MYM7</accession>
<feature type="domain" description="Replication gene A protein-like" evidence="7">
    <location>
        <begin position="7"/>
        <end position="260"/>
    </location>
</feature>
<evidence type="ECO:0000256" key="3">
    <source>
        <dbReference type="ARBA" id="ARBA00022705"/>
    </source>
</evidence>
<organism evidence="8 9">
    <name type="scientific">Klebsiella michiganensis</name>
    <dbReference type="NCBI Taxonomy" id="1134687"/>
    <lineage>
        <taxon>Bacteria</taxon>
        <taxon>Pseudomonadati</taxon>
        <taxon>Pseudomonadota</taxon>
        <taxon>Gammaproteobacteria</taxon>
        <taxon>Enterobacterales</taxon>
        <taxon>Enterobacteriaceae</taxon>
        <taxon>Klebsiella/Raoultella group</taxon>
        <taxon>Klebsiella</taxon>
    </lineage>
</organism>
<comment type="caution">
    <text evidence="8">The sequence shown here is derived from an EMBL/GenBank/DDBJ whole genome shotgun (WGS) entry which is preliminary data.</text>
</comment>
<sequence length="262" mass="30503">MSQRGEMYNEAISIAVVFRAVVPGSHKRRRPIDEIAAAIRKVLDDRFWNRCLLKYATRWREHLRISLGDVRRSISPYCSKERVNIWRERRQRSREILGGLEIEDKETGERFSLLEQIDKSTSNPEKRRVELMTRIGGFEKAANEWGYVGSYFTITTPSKYHAYTAFGHRNGKWQGSSPRDSQKYLNTIWQQIRAELAREEIGVFGLRVAEPHHDGTPHWHGVLFTLPEHQNALCDVLQRYATREDAGELATKHGIHPRFDFG</sequence>
<evidence type="ECO:0000256" key="2">
    <source>
        <dbReference type="ARBA" id="ARBA00009260"/>
    </source>
</evidence>
<evidence type="ECO:0000256" key="4">
    <source>
        <dbReference type="ARBA" id="ARBA00022722"/>
    </source>
</evidence>
<evidence type="ECO:0000256" key="5">
    <source>
        <dbReference type="ARBA" id="ARBA00022759"/>
    </source>
</evidence>
<comment type="similarity">
    <text evidence="2">Belongs to the phage GPA family.</text>
</comment>
<evidence type="ECO:0000256" key="1">
    <source>
        <dbReference type="ARBA" id="ARBA00003293"/>
    </source>
</evidence>
<reference evidence="8 9" key="1">
    <citation type="submission" date="2018-06" db="EMBL/GenBank/DDBJ databases">
        <authorList>
            <consortium name="Pathogen Informatics"/>
            <person name="Doyle S."/>
        </authorList>
    </citation>
    <scope>NUCLEOTIDE SEQUENCE [LARGE SCALE GENOMIC DNA]</scope>
    <source>
        <strain evidence="8 9">NCTC11685</strain>
    </source>
</reference>
<dbReference type="Pfam" id="PF05840">
    <property type="entry name" value="Phage_GPA"/>
    <property type="match status" value="1"/>
</dbReference>
<dbReference type="EMBL" id="UGMS01000001">
    <property type="protein sequence ID" value="STV71158.1"/>
    <property type="molecule type" value="Genomic_DNA"/>
</dbReference>
<evidence type="ECO:0000313" key="9">
    <source>
        <dbReference type="Proteomes" id="UP000254863"/>
    </source>
</evidence>
<comment type="function">
    <text evidence="1">Possible endonuclease which induces a single-strand cut and initiates DNA replication.</text>
</comment>
<dbReference type="InterPro" id="IPR008766">
    <property type="entry name" value="Replication_gene_A-like"/>
</dbReference>
<keyword evidence="4" id="KW-0540">Nuclease</keyword>
<evidence type="ECO:0000256" key="6">
    <source>
        <dbReference type="ARBA" id="ARBA00022801"/>
    </source>
</evidence>
<keyword evidence="3" id="KW-0235">DNA replication</keyword>
<dbReference type="GO" id="GO:0006260">
    <property type="term" value="P:DNA replication"/>
    <property type="evidence" value="ECO:0007669"/>
    <property type="project" value="UniProtKB-KW"/>
</dbReference>